<organism evidence="2 3">
    <name type="scientific">Pedobacter yonginense</name>
    <dbReference type="NCBI Taxonomy" id="651869"/>
    <lineage>
        <taxon>Bacteria</taxon>
        <taxon>Pseudomonadati</taxon>
        <taxon>Bacteroidota</taxon>
        <taxon>Sphingobacteriia</taxon>
        <taxon>Sphingobacteriales</taxon>
        <taxon>Sphingobacteriaceae</taxon>
        <taxon>Pedobacter</taxon>
    </lineage>
</organism>
<keyword evidence="1" id="KW-1133">Transmembrane helix</keyword>
<comment type="caution">
    <text evidence="2">The sequence shown here is derived from an EMBL/GenBank/DDBJ whole genome shotgun (WGS) entry which is preliminary data.</text>
</comment>
<dbReference type="Proteomes" id="UP000245379">
    <property type="component" value="Unassembled WGS sequence"/>
</dbReference>
<proteinExistence type="predicted"/>
<gene>
    <name evidence="2" type="ORF">DHW03_16055</name>
</gene>
<dbReference type="EMBL" id="QGNZ01000004">
    <property type="protein sequence ID" value="PWS26299.1"/>
    <property type="molecule type" value="Genomic_DNA"/>
</dbReference>
<keyword evidence="3" id="KW-1185">Reference proteome</keyword>
<evidence type="ECO:0000256" key="1">
    <source>
        <dbReference type="SAM" id="Phobius"/>
    </source>
</evidence>
<name>A0A317EJM6_9SPHI</name>
<sequence>MVDFLKGLNMDKWYGVVLYLGFACCAAPFFGKVVFIDQKHLFGVGVSLLLISLSFFIADKHVFWREGAYLVQTKVIKHSLLTYMILSIGILMLIIFLFRVVIGLL</sequence>
<accession>A0A317EJM6</accession>
<evidence type="ECO:0000313" key="2">
    <source>
        <dbReference type="EMBL" id="PWS26299.1"/>
    </source>
</evidence>
<dbReference type="AlphaFoldDB" id="A0A317EJM6"/>
<reference evidence="2 3" key="1">
    <citation type="submission" date="2018-05" db="EMBL/GenBank/DDBJ databases">
        <title>Pedobacter paludis sp. nov., isolated from wetland soil.</title>
        <authorList>
            <person name="Zhang Y."/>
            <person name="Wang G."/>
        </authorList>
    </citation>
    <scope>NUCLEOTIDE SEQUENCE [LARGE SCALE GENOMIC DNA]</scope>
    <source>
        <strain evidence="2 3">KCTC22721</strain>
    </source>
</reference>
<feature type="transmembrane region" description="Helical" evidence="1">
    <location>
        <begin position="80"/>
        <end position="102"/>
    </location>
</feature>
<evidence type="ECO:0000313" key="3">
    <source>
        <dbReference type="Proteomes" id="UP000245379"/>
    </source>
</evidence>
<feature type="transmembrane region" description="Helical" evidence="1">
    <location>
        <begin position="12"/>
        <end position="35"/>
    </location>
</feature>
<protein>
    <submittedName>
        <fullName evidence="2">Uncharacterized protein</fullName>
    </submittedName>
</protein>
<keyword evidence="1" id="KW-0472">Membrane</keyword>
<dbReference type="PROSITE" id="PS51257">
    <property type="entry name" value="PROKAR_LIPOPROTEIN"/>
    <property type="match status" value="1"/>
</dbReference>
<feature type="transmembrane region" description="Helical" evidence="1">
    <location>
        <begin position="41"/>
        <end position="59"/>
    </location>
</feature>
<keyword evidence="1" id="KW-0812">Transmembrane</keyword>